<reference evidence="7 8" key="1">
    <citation type="submission" date="2015-10" db="EMBL/GenBank/DDBJ databases">
        <title>Genome analyses suggest a sexual origin of heterokaryosis in a supposedly ancient asexual fungus.</title>
        <authorList>
            <person name="Ropars J."/>
            <person name="Sedzielewska K."/>
            <person name="Noel J."/>
            <person name="Charron P."/>
            <person name="Farinelli L."/>
            <person name="Marton T."/>
            <person name="Kruger M."/>
            <person name="Pelin A."/>
            <person name="Brachmann A."/>
            <person name="Corradi N."/>
        </authorList>
    </citation>
    <scope>NUCLEOTIDE SEQUENCE [LARGE SCALE GENOMIC DNA]</scope>
    <source>
        <strain evidence="7 8">A4</strain>
    </source>
</reference>
<dbReference type="PANTHER" id="PTHR46716:SF1">
    <property type="entry name" value="MITOGEN-ACTIVATED PROTEIN KINASE KINASE KINASE 7"/>
    <property type="match status" value="1"/>
</dbReference>
<dbReference type="GO" id="GO:0007254">
    <property type="term" value="P:JNK cascade"/>
    <property type="evidence" value="ECO:0007669"/>
    <property type="project" value="TreeGrafter"/>
</dbReference>
<feature type="domain" description="Protein kinase" evidence="6">
    <location>
        <begin position="1"/>
        <end position="95"/>
    </location>
</feature>
<dbReference type="GO" id="GO:0006955">
    <property type="term" value="P:immune response"/>
    <property type="evidence" value="ECO:0007669"/>
    <property type="project" value="TreeGrafter"/>
</dbReference>
<keyword evidence="1" id="KW-0723">Serine/threonine-protein kinase</keyword>
<keyword evidence="5" id="KW-0067">ATP-binding</keyword>
<dbReference type="InterPro" id="IPR001245">
    <property type="entry name" value="Ser-Thr/Tyr_kinase_cat_dom"/>
</dbReference>
<protein>
    <submittedName>
        <fullName evidence="7">Kinase-like protein</fullName>
    </submittedName>
</protein>
<dbReference type="Proteomes" id="UP000234323">
    <property type="component" value="Unassembled WGS sequence"/>
</dbReference>
<dbReference type="Gene3D" id="1.10.510.10">
    <property type="entry name" value="Transferase(Phosphotransferase) domain 1"/>
    <property type="match status" value="1"/>
</dbReference>
<dbReference type="VEuPathDB" id="FungiDB:RhiirFUN_001832"/>
<evidence type="ECO:0000313" key="7">
    <source>
        <dbReference type="EMBL" id="PKY47982.1"/>
    </source>
</evidence>
<sequence>MPYVAPEVLKGKPYTYAADIYSFGMIMCVMATGKQPFDDCAHDEVLVLNICNGIRPEINEKIAPKCYIDLMKRCWNPNPVNRPNSLEIKEMIELFCNSLDQKFKKKEQQHYKIEEQFKETQDNRKENLSSIKISQLPSHKQAIYTSRLLNPFTKSLPKHDDNINNNTVEITDFTN</sequence>
<dbReference type="SUPFAM" id="SSF56112">
    <property type="entry name" value="Protein kinase-like (PK-like)"/>
    <property type="match status" value="1"/>
</dbReference>
<keyword evidence="4 7" id="KW-0418">Kinase</keyword>
<evidence type="ECO:0000313" key="8">
    <source>
        <dbReference type="Proteomes" id="UP000234323"/>
    </source>
</evidence>
<comment type="caution">
    <text evidence="7">The sequence shown here is derived from an EMBL/GenBank/DDBJ whole genome shotgun (WGS) entry which is preliminary data.</text>
</comment>
<accession>A0A2I1GMW5</accession>
<evidence type="ECO:0000256" key="3">
    <source>
        <dbReference type="ARBA" id="ARBA00022741"/>
    </source>
</evidence>
<gene>
    <name evidence="7" type="ORF">RhiirA4_404038</name>
</gene>
<proteinExistence type="predicted"/>
<evidence type="ECO:0000256" key="4">
    <source>
        <dbReference type="ARBA" id="ARBA00022777"/>
    </source>
</evidence>
<evidence type="ECO:0000259" key="6">
    <source>
        <dbReference type="PROSITE" id="PS50011"/>
    </source>
</evidence>
<name>A0A2I1GMW5_9GLOM</name>
<evidence type="ECO:0000256" key="2">
    <source>
        <dbReference type="ARBA" id="ARBA00022679"/>
    </source>
</evidence>
<organism evidence="7 8">
    <name type="scientific">Rhizophagus irregularis</name>
    <dbReference type="NCBI Taxonomy" id="588596"/>
    <lineage>
        <taxon>Eukaryota</taxon>
        <taxon>Fungi</taxon>
        <taxon>Fungi incertae sedis</taxon>
        <taxon>Mucoromycota</taxon>
        <taxon>Glomeromycotina</taxon>
        <taxon>Glomeromycetes</taxon>
        <taxon>Glomerales</taxon>
        <taxon>Glomeraceae</taxon>
        <taxon>Rhizophagus</taxon>
    </lineage>
</organism>
<dbReference type="InterPro" id="IPR000719">
    <property type="entry name" value="Prot_kinase_dom"/>
</dbReference>
<evidence type="ECO:0000256" key="1">
    <source>
        <dbReference type="ARBA" id="ARBA00022527"/>
    </source>
</evidence>
<dbReference type="VEuPathDB" id="FungiDB:FUN_022810"/>
<evidence type="ECO:0000256" key="5">
    <source>
        <dbReference type="ARBA" id="ARBA00022840"/>
    </source>
</evidence>
<dbReference type="AlphaFoldDB" id="A0A2I1GMW5"/>
<dbReference type="GO" id="GO:0004709">
    <property type="term" value="F:MAP kinase kinase kinase activity"/>
    <property type="evidence" value="ECO:0007669"/>
    <property type="project" value="TreeGrafter"/>
</dbReference>
<dbReference type="PROSITE" id="PS50011">
    <property type="entry name" value="PROTEIN_KINASE_DOM"/>
    <property type="match status" value="1"/>
</dbReference>
<dbReference type="EMBL" id="LLXI01000592">
    <property type="protein sequence ID" value="PKY47982.1"/>
    <property type="molecule type" value="Genomic_DNA"/>
</dbReference>
<keyword evidence="2" id="KW-0808">Transferase</keyword>
<keyword evidence="3" id="KW-0547">Nucleotide-binding</keyword>
<dbReference type="Pfam" id="PF07714">
    <property type="entry name" value="PK_Tyr_Ser-Thr"/>
    <property type="match status" value="1"/>
</dbReference>
<dbReference type="GO" id="GO:0005524">
    <property type="term" value="F:ATP binding"/>
    <property type="evidence" value="ECO:0007669"/>
    <property type="project" value="UniProtKB-KW"/>
</dbReference>
<keyword evidence="8" id="KW-1185">Reference proteome</keyword>
<dbReference type="VEuPathDB" id="FungiDB:RhiirA1_423726"/>
<feature type="non-terminal residue" evidence="7">
    <location>
        <position position="175"/>
    </location>
</feature>
<dbReference type="PANTHER" id="PTHR46716">
    <property type="entry name" value="MITOGEN-ACTIVATED PROTEIN KINASE KINASE KINASE 7"/>
    <property type="match status" value="1"/>
</dbReference>
<dbReference type="InterPro" id="IPR011009">
    <property type="entry name" value="Kinase-like_dom_sf"/>
</dbReference>